<comment type="function">
    <text evidence="2">Ferredoxins are iron-sulfur proteins that transfer electrons in a wide variety of metabolic reactions.</text>
</comment>
<evidence type="ECO:0000256" key="7">
    <source>
        <dbReference type="ARBA" id="ARBA00023014"/>
    </source>
</evidence>
<dbReference type="AlphaFoldDB" id="A0A7G9B5K7"/>
<evidence type="ECO:0000259" key="8">
    <source>
        <dbReference type="PROSITE" id="PS51379"/>
    </source>
</evidence>
<evidence type="ECO:0000256" key="5">
    <source>
        <dbReference type="ARBA" id="ARBA00022723"/>
    </source>
</evidence>
<dbReference type="PANTHER" id="PTHR24960">
    <property type="entry name" value="PHOTOSYSTEM I IRON-SULFUR CENTER-RELATED"/>
    <property type="match status" value="1"/>
</dbReference>
<dbReference type="PROSITE" id="PS00198">
    <property type="entry name" value="4FE4S_FER_1"/>
    <property type="match status" value="1"/>
</dbReference>
<keyword evidence="4" id="KW-0004">4Fe-4S</keyword>
<dbReference type="KEGG" id="ohi:H8790_01945"/>
<dbReference type="Proteomes" id="UP000515960">
    <property type="component" value="Chromosome"/>
</dbReference>
<evidence type="ECO:0000256" key="2">
    <source>
        <dbReference type="ARBA" id="ARBA00003532"/>
    </source>
</evidence>
<evidence type="ECO:0000313" key="9">
    <source>
        <dbReference type="EMBL" id="QNL44838.1"/>
    </source>
</evidence>
<keyword evidence="6" id="KW-0408">Iron</keyword>
<dbReference type="SUPFAM" id="SSF54862">
    <property type="entry name" value="4Fe-4S ferredoxins"/>
    <property type="match status" value="1"/>
</dbReference>
<reference evidence="9 10" key="1">
    <citation type="submission" date="2020-08" db="EMBL/GenBank/DDBJ databases">
        <authorList>
            <person name="Liu C."/>
            <person name="Sun Q."/>
        </authorList>
    </citation>
    <scope>NUCLEOTIDE SEQUENCE [LARGE SCALE GENOMIC DNA]</scope>
    <source>
        <strain evidence="9 10">NSJ-62</strain>
    </source>
</reference>
<dbReference type="InterPro" id="IPR050157">
    <property type="entry name" value="PSI_iron-sulfur_center"/>
</dbReference>
<keyword evidence="5" id="KW-0479">Metal-binding</keyword>
<name>A0A7G9B5K7_9FIRM</name>
<comment type="cofactor">
    <cofactor evidence="1">
        <name>[4Fe-4S] cluster</name>
        <dbReference type="ChEBI" id="CHEBI:49883"/>
    </cofactor>
</comment>
<gene>
    <name evidence="9" type="ORF">H8790_01945</name>
</gene>
<proteinExistence type="predicted"/>
<keyword evidence="7" id="KW-0411">Iron-sulfur</keyword>
<dbReference type="PROSITE" id="PS51379">
    <property type="entry name" value="4FE4S_FER_2"/>
    <property type="match status" value="2"/>
</dbReference>
<dbReference type="PANTHER" id="PTHR24960:SF79">
    <property type="entry name" value="PHOTOSYSTEM I IRON-SULFUR CENTER"/>
    <property type="match status" value="1"/>
</dbReference>
<evidence type="ECO:0000256" key="1">
    <source>
        <dbReference type="ARBA" id="ARBA00001966"/>
    </source>
</evidence>
<feature type="domain" description="4Fe-4S ferredoxin-type" evidence="8">
    <location>
        <begin position="60"/>
        <end position="88"/>
    </location>
</feature>
<protein>
    <recommendedName>
        <fullName evidence="3">Ferredoxin</fullName>
    </recommendedName>
</protein>
<evidence type="ECO:0000313" key="10">
    <source>
        <dbReference type="Proteomes" id="UP000515960"/>
    </source>
</evidence>
<dbReference type="EMBL" id="CP060490">
    <property type="protein sequence ID" value="QNL44838.1"/>
    <property type="molecule type" value="Genomic_DNA"/>
</dbReference>
<dbReference type="InterPro" id="IPR017896">
    <property type="entry name" value="4Fe4S_Fe-S-bd"/>
</dbReference>
<dbReference type="GO" id="GO:0051539">
    <property type="term" value="F:4 iron, 4 sulfur cluster binding"/>
    <property type="evidence" value="ECO:0007669"/>
    <property type="project" value="UniProtKB-KW"/>
</dbReference>
<feature type="domain" description="4Fe-4S ferredoxin-type" evidence="8">
    <location>
        <begin position="31"/>
        <end position="59"/>
    </location>
</feature>
<evidence type="ECO:0000256" key="3">
    <source>
        <dbReference type="ARBA" id="ARBA00013529"/>
    </source>
</evidence>
<dbReference type="GO" id="GO:0046872">
    <property type="term" value="F:metal ion binding"/>
    <property type="evidence" value="ECO:0007669"/>
    <property type="project" value="UniProtKB-KW"/>
</dbReference>
<dbReference type="Pfam" id="PF13187">
    <property type="entry name" value="Fer4_9"/>
    <property type="match status" value="1"/>
</dbReference>
<organism evidence="9 10">
    <name type="scientific">Oscillibacter hominis</name>
    <dbReference type="NCBI Taxonomy" id="2763056"/>
    <lineage>
        <taxon>Bacteria</taxon>
        <taxon>Bacillati</taxon>
        <taxon>Bacillota</taxon>
        <taxon>Clostridia</taxon>
        <taxon>Eubacteriales</taxon>
        <taxon>Oscillospiraceae</taxon>
        <taxon>Oscillibacter</taxon>
    </lineage>
</organism>
<sequence>MGFCESNNENRLQFSGIMIQLRIQKFMEVLPMAYKITSACVSCGACADACPAGAISQGDDSYIIDASACLDCGSCSDTCPNGAIVPAE</sequence>
<evidence type="ECO:0000256" key="6">
    <source>
        <dbReference type="ARBA" id="ARBA00023004"/>
    </source>
</evidence>
<keyword evidence="10" id="KW-1185">Reference proteome</keyword>
<dbReference type="Gene3D" id="3.30.70.20">
    <property type="match status" value="1"/>
</dbReference>
<dbReference type="InterPro" id="IPR017900">
    <property type="entry name" value="4Fe4S_Fe_S_CS"/>
</dbReference>
<accession>A0A7G9B5K7</accession>
<evidence type="ECO:0000256" key="4">
    <source>
        <dbReference type="ARBA" id="ARBA00022485"/>
    </source>
</evidence>